<name>A0A6G0WM34_9STRA</name>
<dbReference type="Proteomes" id="UP000481153">
    <property type="component" value="Unassembled WGS sequence"/>
</dbReference>
<keyword evidence="2" id="KW-1185">Reference proteome</keyword>
<dbReference type="VEuPathDB" id="FungiDB:AeMF1_013565"/>
<accession>A0A6G0WM34</accession>
<evidence type="ECO:0008006" key="3">
    <source>
        <dbReference type="Google" id="ProtNLM"/>
    </source>
</evidence>
<proteinExistence type="predicted"/>
<organism evidence="1 2">
    <name type="scientific">Aphanomyces euteiches</name>
    <dbReference type="NCBI Taxonomy" id="100861"/>
    <lineage>
        <taxon>Eukaryota</taxon>
        <taxon>Sar</taxon>
        <taxon>Stramenopiles</taxon>
        <taxon>Oomycota</taxon>
        <taxon>Saprolegniomycetes</taxon>
        <taxon>Saprolegniales</taxon>
        <taxon>Verrucalvaceae</taxon>
        <taxon>Aphanomyces</taxon>
    </lineage>
</organism>
<reference evidence="1 2" key="1">
    <citation type="submission" date="2019-07" db="EMBL/GenBank/DDBJ databases">
        <title>Genomics analysis of Aphanomyces spp. identifies a new class of oomycete effector associated with host adaptation.</title>
        <authorList>
            <person name="Gaulin E."/>
        </authorList>
    </citation>
    <scope>NUCLEOTIDE SEQUENCE [LARGE SCALE GENOMIC DNA]</scope>
    <source>
        <strain evidence="1 2">ATCC 201684</strain>
    </source>
</reference>
<dbReference type="AlphaFoldDB" id="A0A6G0WM34"/>
<protein>
    <recommendedName>
        <fullName evidence="3">Crinkler (CRN) family protein</fullName>
    </recommendedName>
</protein>
<dbReference type="EMBL" id="VJMJ01000178">
    <property type="protein sequence ID" value="KAF0728355.1"/>
    <property type="molecule type" value="Genomic_DNA"/>
</dbReference>
<evidence type="ECO:0000313" key="1">
    <source>
        <dbReference type="EMBL" id="KAF0728355.1"/>
    </source>
</evidence>
<dbReference type="VEuPathDB" id="FungiDB:AeMF1_013564"/>
<comment type="caution">
    <text evidence="1">The sequence shown here is derived from an EMBL/GenBank/DDBJ whole genome shotgun (WGS) entry which is preliminary data.</text>
</comment>
<evidence type="ECO:0000313" key="2">
    <source>
        <dbReference type="Proteomes" id="UP000481153"/>
    </source>
</evidence>
<sequence length="596" mass="67966">MANTREVWFVLVDSNGEARTSASSVDVSPNTSIDRFRKTVKAECDQECDYLKRFLSSMLRVYANEAVFDETRQPLGEGETIEETHGKFWTDPLLVVIPDPRTLLDDIKGWIEPKNLCNGQGMRWEYQLDETLLVTIWFSVDVARLAADGTAGEHKSELQKRLSEAYVFKVNFENGTSYKNDFPKENENEEFDISVRMLYQLIGIEDQTWNQFLNVVGEAKIPLICDVILKLAAVEKKDDMTIILCIDGFQHLMPNGTKADKFYRLLKSLCSIITTKTQFFLLVVCAATIHAPIQQVLASSSHERIILVPPVICGADILSPENPSEARLVEDMDGHGCALEILETLFLNYRGGNVDLADLKLDPIVEEVWTRLKAKYQDLFQWTDQVYLSIPGTEMTVDTLLQYGLFRHEISAAESSSRITCAFVILWWMIKKLPVFKDKPENFAEFFTECSDVSWHKFERFVALFRTIKSVVYEKHQVNLSEFHSGACFGDVSGLSIQEDYCRRVVQITHKGITGTKKLKANDCTPCELDNLDMNCVYINASGASAADIFLKTNLVKDGSTEYVLETIQCKREQATMTEERFYKEREKQRDLPICF</sequence>
<gene>
    <name evidence="1" type="ORF">Ae201684_013720</name>
</gene>